<comment type="caution">
    <text evidence="3">The sequence shown here is derived from an EMBL/GenBank/DDBJ whole genome shotgun (WGS) entry which is preliminary data.</text>
</comment>
<dbReference type="EMBL" id="JBEDUW010000007">
    <property type="protein sequence ID" value="KAK9910942.1"/>
    <property type="molecule type" value="Genomic_DNA"/>
</dbReference>
<feature type="region of interest" description="Disordered" evidence="2">
    <location>
        <begin position="1"/>
        <end position="73"/>
    </location>
</feature>
<organism evidence="3 4">
    <name type="scientific">Rubus argutus</name>
    <name type="common">Southern blackberry</name>
    <dbReference type="NCBI Taxonomy" id="59490"/>
    <lineage>
        <taxon>Eukaryota</taxon>
        <taxon>Viridiplantae</taxon>
        <taxon>Streptophyta</taxon>
        <taxon>Embryophyta</taxon>
        <taxon>Tracheophyta</taxon>
        <taxon>Spermatophyta</taxon>
        <taxon>Magnoliopsida</taxon>
        <taxon>eudicotyledons</taxon>
        <taxon>Gunneridae</taxon>
        <taxon>Pentapetalae</taxon>
        <taxon>rosids</taxon>
        <taxon>fabids</taxon>
        <taxon>Rosales</taxon>
        <taxon>Rosaceae</taxon>
        <taxon>Rosoideae</taxon>
        <taxon>Rosoideae incertae sedis</taxon>
        <taxon>Rubus</taxon>
    </lineage>
</organism>
<keyword evidence="4" id="KW-1185">Reference proteome</keyword>
<name>A0AAW1VVT5_RUBAR</name>
<reference evidence="3 4" key="1">
    <citation type="journal article" date="2023" name="G3 (Bethesda)">
        <title>A chromosome-length genome assembly and annotation of blackberry (Rubus argutus, cv. 'Hillquist').</title>
        <authorList>
            <person name="Bruna T."/>
            <person name="Aryal R."/>
            <person name="Dudchenko O."/>
            <person name="Sargent D.J."/>
            <person name="Mead D."/>
            <person name="Buti M."/>
            <person name="Cavallini A."/>
            <person name="Hytonen T."/>
            <person name="Andres J."/>
            <person name="Pham M."/>
            <person name="Weisz D."/>
            <person name="Mascagni F."/>
            <person name="Usai G."/>
            <person name="Natali L."/>
            <person name="Bassil N."/>
            <person name="Fernandez G.E."/>
            <person name="Lomsadze A."/>
            <person name="Armour M."/>
            <person name="Olukolu B."/>
            <person name="Poorten T."/>
            <person name="Britton C."/>
            <person name="Davik J."/>
            <person name="Ashrafi H."/>
            <person name="Aiden E.L."/>
            <person name="Borodovsky M."/>
            <person name="Worthington M."/>
        </authorList>
    </citation>
    <scope>NUCLEOTIDE SEQUENCE [LARGE SCALE GENOMIC DNA]</scope>
    <source>
        <strain evidence="3">PI 553951</strain>
    </source>
</reference>
<evidence type="ECO:0000313" key="3">
    <source>
        <dbReference type="EMBL" id="KAK9910942.1"/>
    </source>
</evidence>
<accession>A0AAW1VVT5</accession>
<protein>
    <submittedName>
        <fullName evidence="3">Uncharacterized protein</fullName>
    </submittedName>
</protein>
<dbReference type="AlphaFoldDB" id="A0AAW1VVT5"/>
<dbReference type="Proteomes" id="UP001457282">
    <property type="component" value="Unassembled WGS sequence"/>
</dbReference>
<keyword evidence="1" id="KW-0175">Coiled coil</keyword>
<sequence>MSGFHFGSSAFQSTSPSGSSAPAFSFSSSCSLFSSSAPATSTGFGSAPSNPSSSSSRFRSLPGPLHNPNPLQHVFNSTQTLFGSTPSSSPLFGSSSASASASASPPSPPFIGTTTSFAPSTLSFSGFLSSSSAARTGTSIRAAQTSTALAVASTSGTTSNVNLSTAVSTTTPKLTAVITGKTVEEMQTPTEAMPLTILASELPPPAFQQPPQAMETSAIAIELPFKGIPTLTIGEGTGHISEINSTPMAPSTDATLFSSEAKTSELCDVDQSFKGTCNEDIPPELQSSTKQDASVSEVEEMELIASPREETATKASANSPPRVVTVIETNNGDAKSTREPETLPLEVSTTCVCSETSERDDQALKDNTSQLINKASESNSTFSRTASAKGLTPELKLSLRSKLKELSLPKNSITQLTEEESKAFQLLREVTDTSFFDQRECQERLEAAVSCLSQRKMANQWILSSILKALEELPQAFHSYDGLQKELADLTSRGLKIHEQQTQLHAQASEAQQANDWVDQKKARVTTLEEQVKALQAEINTLNAEITIEEDKAIDALVESVTSLEEWHEKEAQHESEASLKQRQVLKAELHYKFLCTTIVMHIQSLP</sequence>
<evidence type="ECO:0000256" key="2">
    <source>
        <dbReference type="SAM" id="MobiDB-lite"/>
    </source>
</evidence>
<feature type="compositionally biased region" description="Low complexity" evidence="2">
    <location>
        <begin position="1"/>
        <end position="64"/>
    </location>
</feature>
<proteinExistence type="predicted"/>
<evidence type="ECO:0000256" key="1">
    <source>
        <dbReference type="SAM" id="Coils"/>
    </source>
</evidence>
<feature type="coiled-coil region" evidence="1">
    <location>
        <begin position="518"/>
        <end position="552"/>
    </location>
</feature>
<evidence type="ECO:0000313" key="4">
    <source>
        <dbReference type="Proteomes" id="UP001457282"/>
    </source>
</evidence>
<gene>
    <name evidence="3" type="ORF">M0R45_034876</name>
</gene>